<keyword evidence="2" id="KW-1185">Reference proteome</keyword>
<organism evidence="1 2">
    <name type="scientific">Oscillibacter hominis</name>
    <dbReference type="NCBI Taxonomy" id="2763056"/>
    <lineage>
        <taxon>Bacteria</taxon>
        <taxon>Bacillati</taxon>
        <taxon>Bacillota</taxon>
        <taxon>Clostridia</taxon>
        <taxon>Eubacteriales</taxon>
        <taxon>Oscillospiraceae</taxon>
        <taxon>Oscillibacter</taxon>
    </lineage>
</organism>
<accession>A0A7G9B634</accession>
<dbReference type="Proteomes" id="UP000515960">
    <property type="component" value="Chromosome"/>
</dbReference>
<dbReference type="EMBL" id="CP060490">
    <property type="protein sequence ID" value="QNL45015.1"/>
    <property type="molecule type" value="Genomic_DNA"/>
</dbReference>
<dbReference type="KEGG" id="ohi:H8790_02955"/>
<evidence type="ECO:0000313" key="2">
    <source>
        <dbReference type="Proteomes" id="UP000515960"/>
    </source>
</evidence>
<sequence>MNGEQMRTFGYICPDCGKPVLGTRSVFALEASNAEVACECGASALRVENEGERFRVLVPCGICGETHQAFCRPEALLEGNGIGLGCTETGQLCCYIGPMERVAGALRELAILVEKEREQKGNPEAFLDNVIMYEVLSELKEIAKRPNGITCSCGSGRYSMEVRHAAVDLVCQDCGAKLRIPAATDEDLDRLCCHMKLKIRGK</sequence>
<proteinExistence type="predicted"/>
<dbReference type="RefSeq" id="WP_187333534.1">
    <property type="nucleotide sequence ID" value="NZ_CP060490.1"/>
</dbReference>
<dbReference type="AlphaFoldDB" id="A0A7G9B634"/>
<reference evidence="1 2" key="1">
    <citation type="submission" date="2020-08" db="EMBL/GenBank/DDBJ databases">
        <authorList>
            <person name="Liu C."/>
            <person name="Sun Q."/>
        </authorList>
    </citation>
    <scope>NUCLEOTIDE SEQUENCE [LARGE SCALE GENOMIC DNA]</scope>
    <source>
        <strain evidence="1 2">NSJ-62</strain>
    </source>
</reference>
<name>A0A7G9B634_9FIRM</name>
<gene>
    <name evidence="1" type="ORF">H8790_02955</name>
</gene>
<protein>
    <submittedName>
        <fullName evidence="1">Uncharacterized protein</fullName>
    </submittedName>
</protein>
<evidence type="ECO:0000313" key="1">
    <source>
        <dbReference type="EMBL" id="QNL45015.1"/>
    </source>
</evidence>